<accession>A0A8J4YCZ9</accession>
<protein>
    <submittedName>
        <fullName evidence="2">Uncharacterized protein</fullName>
    </submittedName>
</protein>
<reference evidence="2" key="1">
    <citation type="submission" date="2020-07" db="EMBL/GenBank/DDBJ databases">
        <title>The High-quality genome of the commercially important snow crab, Chionoecetes opilio.</title>
        <authorList>
            <person name="Jeong J.-H."/>
            <person name="Ryu S."/>
        </authorList>
    </citation>
    <scope>NUCLEOTIDE SEQUENCE</scope>
    <source>
        <strain evidence="2">MADBK_172401_WGS</strain>
        <tissue evidence="2">Digestive gland</tissue>
    </source>
</reference>
<dbReference type="Proteomes" id="UP000770661">
    <property type="component" value="Unassembled WGS sequence"/>
</dbReference>
<comment type="caution">
    <text evidence="2">The sequence shown here is derived from an EMBL/GenBank/DDBJ whole genome shotgun (WGS) entry which is preliminary data.</text>
</comment>
<feature type="compositionally biased region" description="Basic and acidic residues" evidence="1">
    <location>
        <begin position="10"/>
        <end position="22"/>
    </location>
</feature>
<name>A0A8J4YCZ9_CHIOP</name>
<keyword evidence="3" id="KW-1185">Reference proteome</keyword>
<dbReference type="OrthoDB" id="8039770at2759"/>
<dbReference type="EMBL" id="JACEEZ010005307">
    <property type="protein sequence ID" value="KAG0725740.1"/>
    <property type="molecule type" value="Genomic_DNA"/>
</dbReference>
<gene>
    <name evidence="2" type="ORF">GWK47_038032</name>
</gene>
<feature type="region of interest" description="Disordered" evidence="1">
    <location>
        <begin position="1"/>
        <end position="31"/>
    </location>
</feature>
<evidence type="ECO:0000256" key="1">
    <source>
        <dbReference type="SAM" id="MobiDB-lite"/>
    </source>
</evidence>
<evidence type="ECO:0000313" key="2">
    <source>
        <dbReference type="EMBL" id="KAG0725740.1"/>
    </source>
</evidence>
<organism evidence="2 3">
    <name type="scientific">Chionoecetes opilio</name>
    <name type="common">Atlantic snow crab</name>
    <name type="synonym">Cancer opilio</name>
    <dbReference type="NCBI Taxonomy" id="41210"/>
    <lineage>
        <taxon>Eukaryota</taxon>
        <taxon>Metazoa</taxon>
        <taxon>Ecdysozoa</taxon>
        <taxon>Arthropoda</taxon>
        <taxon>Crustacea</taxon>
        <taxon>Multicrustacea</taxon>
        <taxon>Malacostraca</taxon>
        <taxon>Eumalacostraca</taxon>
        <taxon>Eucarida</taxon>
        <taxon>Decapoda</taxon>
        <taxon>Pleocyemata</taxon>
        <taxon>Brachyura</taxon>
        <taxon>Eubrachyura</taxon>
        <taxon>Majoidea</taxon>
        <taxon>Majidae</taxon>
        <taxon>Chionoecetes</taxon>
    </lineage>
</organism>
<sequence length="245" mass="26758">MDVQGFPRTYPRDPPDIPDCDRGLTPYSPTSRVNENEAYAVENYCFVTGRAVILRFLRTPEEPGRGGSDLCTSNAMTCAEIQGKMVLLMGVRDEELIQRLYPPDTGASLQDVVTCCRSFEATRHTASAIYSSPSQLRVMSTYKKGRRHDKTPHSPQQPPFPGQRVKTQHRTAVSQPCSPLPILCAASWPKVRPGLRLAITAAVKVIGRGLTNVPPRQPNAASAPRLATTTGSAATRLATMARVAR</sequence>
<dbReference type="AlphaFoldDB" id="A0A8J4YCZ9"/>
<evidence type="ECO:0000313" key="3">
    <source>
        <dbReference type="Proteomes" id="UP000770661"/>
    </source>
</evidence>
<feature type="region of interest" description="Disordered" evidence="1">
    <location>
        <begin position="144"/>
        <end position="164"/>
    </location>
</feature>
<proteinExistence type="predicted"/>